<reference evidence="1 2" key="1">
    <citation type="submission" date="2021-03" db="EMBL/GenBank/DDBJ databases">
        <title>Genomic Encyclopedia of Type Strains, Phase IV (KMG-IV): sequencing the most valuable type-strain genomes for metagenomic binning, comparative biology and taxonomic classification.</title>
        <authorList>
            <person name="Goeker M."/>
        </authorList>
    </citation>
    <scope>NUCLEOTIDE SEQUENCE [LARGE SCALE GENOMIC DNA]</scope>
    <source>
        <strain evidence="1 2">DSM 25790</strain>
    </source>
</reference>
<proteinExistence type="predicted"/>
<dbReference type="Pfam" id="PF09424">
    <property type="entry name" value="YqeY"/>
    <property type="match status" value="1"/>
</dbReference>
<keyword evidence="2" id="KW-1185">Reference proteome</keyword>
<dbReference type="InterPro" id="IPR042184">
    <property type="entry name" value="YqeY/Aim41_N"/>
</dbReference>
<dbReference type="Gene3D" id="1.10.1510.10">
    <property type="entry name" value="Uncharacterised protein YqeY/AIM41 PF09424, N-terminal domain"/>
    <property type="match status" value="1"/>
</dbReference>
<dbReference type="PANTHER" id="PTHR28055:SF1">
    <property type="entry name" value="ALTERED INHERITANCE OF MITOCHONDRIA PROTEIN 41, MITOCHONDRIAL"/>
    <property type="match status" value="1"/>
</dbReference>
<dbReference type="InterPro" id="IPR023168">
    <property type="entry name" value="GatB_Yqey_C_2"/>
</dbReference>
<protein>
    <submittedName>
        <fullName evidence="1">Uncharacterized protein YqeY</fullName>
    </submittedName>
</protein>
<organism evidence="1 2">
    <name type="scientific">Virgibacillus alimentarius</name>
    <dbReference type="NCBI Taxonomy" id="698769"/>
    <lineage>
        <taxon>Bacteria</taxon>
        <taxon>Bacillati</taxon>
        <taxon>Bacillota</taxon>
        <taxon>Bacilli</taxon>
        <taxon>Bacillales</taxon>
        <taxon>Bacillaceae</taxon>
        <taxon>Virgibacillus</taxon>
    </lineage>
</organism>
<gene>
    <name evidence="1" type="ORF">J2Z81_000482</name>
</gene>
<dbReference type="PANTHER" id="PTHR28055">
    <property type="entry name" value="ALTERED INHERITANCE OF MITOCHONDRIA PROTEIN 41, MITOCHONDRIAL"/>
    <property type="match status" value="1"/>
</dbReference>
<accession>A0ABS4S6N8</accession>
<comment type="caution">
    <text evidence="1">The sequence shown here is derived from an EMBL/GenBank/DDBJ whole genome shotgun (WGS) entry which is preliminary data.</text>
</comment>
<evidence type="ECO:0000313" key="1">
    <source>
        <dbReference type="EMBL" id="MBP2256549.1"/>
    </source>
</evidence>
<dbReference type="SUPFAM" id="SSF89095">
    <property type="entry name" value="GatB/YqeY motif"/>
    <property type="match status" value="1"/>
</dbReference>
<dbReference type="Gene3D" id="1.10.10.410">
    <property type="match status" value="1"/>
</dbReference>
<dbReference type="RefSeq" id="WP_029266805.1">
    <property type="nucleotide sequence ID" value="NZ_JAGIKX010000002.1"/>
</dbReference>
<dbReference type="InterPro" id="IPR019004">
    <property type="entry name" value="YqeY/Aim41"/>
</dbReference>
<dbReference type="EMBL" id="JAGIKX010000002">
    <property type="protein sequence ID" value="MBP2256549.1"/>
    <property type="molecule type" value="Genomic_DNA"/>
</dbReference>
<evidence type="ECO:0000313" key="2">
    <source>
        <dbReference type="Proteomes" id="UP001519294"/>
    </source>
</evidence>
<sequence>MSLLEQLNNDMKQAMKNKEKEKLSIIRMVKASLQNEMIKLGKDKLSEDEELTILSRELKQRKDSLPEYKSAGRNDIVEKLEYEILIIQKYMPEQLSNEKLEALIQETIQEVNAISKKDMGKVMSAIMPKVKGKADGSQINKIVQKYLN</sequence>
<dbReference type="InterPro" id="IPR003789">
    <property type="entry name" value="Asn/Gln_tRNA_amidoTrase-B-like"/>
</dbReference>
<dbReference type="Proteomes" id="UP001519294">
    <property type="component" value="Unassembled WGS sequence"/>
</dbReference>
<name>A0ABS4S6N8_9BACI</name>